<comment type="similarity">
    <text evidence="2 4">Belongs to the isochorismate synthase family.</text>
</comment>
<comment type="cofactor">
    <cofactor evidence="4">
        <name>Mg(2+)</name>
        <dbReference type="ChEBI" id="CHEBI:18420"/>
    </cofactor>
</comment>
<evidence type="ECO:0000313" key="6">
    <source>
        <dbReference type="EMBL" id="MFD2628964.1"/>
    </source>
</evidence>
<accession>A0ABW5PZZ5</accession>
<gene>
    <name evidence="4" type="primary">menF</name>
    <name evidence="6" type="ORF">ACFSUN_09265</name>
</gene>
<dbReference type="InterPro" id="IPR004561">
    <property type="entry name" value="IsoChor_synthase"/>
</dbReference>
<dbReference type="InterPro" id="IPR005801">
    <property type="entry name" value="ADC_synthase"/>
</dbReference>
<keyword evidence="4" id="KW-0460">Magnesium</keyword>
<dbReference type="Proteomes" id="UP001597451">
    <property type="component" value="Unassembled WGS sequence"/>
</dbReference>
<evidence type="ECO:0000256" key="4">
    <source>
        <dbReference type="HAMAP-Rule" id="MF_01935"/>
    </source>
</evidence>
<comment type="pathway">
    <text evidence="4">Quinol/quinone metabolism; menaquinone biosynthesis.</text>
</comment>
<dbReference type="NCBIfam" id="TIGR00543">
    <property type="entry name" value="isochor_syn"/>
    <property type="match status" value="1"/>
</dbReference>
<evidence type="ECO:0000256" key="2">
    <source>
        <dbReference type="ARBA" id="ARBA00005297"/>
    </source>
</evidence>
<dbReference type="Pfam" id="PF00425">
    <property type="entry name" value="Chorismate_bind"/>
    <property type="match status" value="1"/>
</dbReference>
<evidence type="ECO:0000313" key="7">
    <source>
        <dbReference type="Proteomes" id="UP001597451"/>
    </source>
</evidence>
<comment type="caution">
    <text evidence="6">The sequence shown here is derived from an EMBL/GenBank/DDBJ whole genome shotgun (WGS) entry which is preliminary data.</text>
</comment>
<feature type="binding site" evidence="4">
    <location>
        <position position="446"/>
    </location>
    <ligand>
        <name>Mg(2+)</name>
        <dbReference type="ChEBI" id="CHEBI:18420"/>
    </ligand>
</feature>
<comment type="pathway">
    <text evidence="4">Quinol/quinone metabolism; 1,4-dihydroxy-2-naphthoate biosynthesis; 1,4-dihydroxy-2-naphthoate from chorismate: step 1/7.</text>
</comment>
<dbReference type="RefSeq" id="WP_379561727.1">
    <property type="nucleotide sequence ID" value="NZ_JBHUMX010000035.1"/>
</dbReference>
<comment type="catalytic activity">
    <reaction evidence="1 4">
        <text>chorismate = isochorismate</text>
        <dbReference type="Rhea" id="RHEA:18985"/>
        <dbReference type="ChEBI" id="CHEBI:29748"/>
        <dbReference type="ChEBI" id="CHEBI:29780"/>
        <dbReference type="EC" id="5.4.4.2"/>
    </reaction>
</comment>
<reference evidence="7" key="1">
    <citation type="journal article" date="2019" name="Int. J. Syst. Evol. Microbiol.">
        <title>The Global Catalogue of Microorganisms (GCM) 10K type strain sequencing project: providing services to taxonomists for standard genome sequencing and annotation.</title>
        <authorList>
            <consortium name="The Broad Institute Genomics Platform"/>
            <consortium name="The Broad Institute Genome Sequencing Center for Infectious Disease"/>
            <person name="Wu L."/>
            <person name="Ma J."/>
        </authorList>
    </citation>
    <scope>NUCLEOTIDE SEQUENCE [LARGE SCALE GENOMIC DNA]</scope>
    <source>
        <strain evidence="7">TISTR 1858</strain>
    </source>
</reference>
<organism evidence="6 7">
    <name type="scientific">Oceanobacillus kapialis</name>
    <dbReference type="NCBI Taxonomy" id="481353"/>
    <lineage>
        <taxon>Bacteria</taxon>
        <taxon>Bacillati</taxon>
        <taxon>Bacillota</taxon>
        <taxon>Bacilli</taxon>
        <taxon>Bacillales</taxon>
        <taxon>Bacillaceae</taxon>
        <taxon>Oceanobacillus</taxon>
    </lineage>
</organism>
<sequence>MIELKEENIEAVLQEAIDTIRPQSSRLVSITKRVEKVDTLAFYDVAKQIRNERLFWTSTAEAYTLVGAGSAIEIIARHNRFETAEQIWNNLLEDAVSNNPYDVPGTGIVAIGGAAFDPEKEKTALWANFEPIRFTVPEYLLTEHEKDYYFTMNIVVREDDHPRQLANQLRREERKLLESLPKYGEDTHIVGRHDISPNKWKQTVKLATNEIQQSHVDKIVLAREVRLKLDKEADSGNVIRKLLNTQPNSFIFSFEQGRDCFIGATPERLVKIRESSLFSTCLAGTAPRGETEEDDARISYHLFHDQKNRGEHDFVVQMMKKAIESYCTDIEIPDEPVVYPLKNLQHLYTPVTARLNEGNSILDIIKNLHPTPALGGTPREESVAFIREHELLDRGWYGAPVGWLDNRDNGEFAVAIRSGLIQGNEASLFAGCGVVKDSDPEEEFEETNIKLTPMLSVLEGEK</sequence>
<dbReference type="InterPro" id="IPR034681">
    <property type="entry name" value="MenF"/>
</dbReference>
<comment type="function">
    <text evidence="4">Catalyzes the conversion of chorismate to isochorismate.</text>
</comment>
<evidence type="ECO:0000259" key="5">
    <source>
        <dbReference type="Pfam" id="PF00425"/>
    </source>
</evidence>
<evidence type="ECO:0000256" key="1">
    <source>
        <dbReference type="ARBA" id="ARBA00000799"/>
    </source>
</evidence>
<dbReference type="PANTHER" id="PTHR42839">
    <property type="entry name" value="ISOCHORISMATE SYNTHASE ENTC"/>
    <property type="match status" value="1"/>
</dbReference>
<protein>
    <recommendedName>
        <fullName evidence="4">Isochorismate synthase MenF</fullName>
        <ecNumber evidence="4">5.4.4.2</ecNumber>
    </recommendedName>
    <alternativeName>
        <fullName evidence="4">Isochorismate mutase</fullName>
    </alternativeName>
</protein>
<feature type="active site" description="Proton donor" evidence="4">
    <location>
        <position position="267"/>
    </location>
</feature>
<feature type="domain" description="Chorismate-utilising enzyme C-terminal" evidence="5">
    <location>
        <begin position="198"/>
        <end position="450"/>
    </location>
</feature>
<name>A0ABW5PZZ5_9BACI</name>
<dbReference type="Gene3D" id="3.60.120.10">
    <property type="entry name" value="Anthranilate synthase"/>
    <property type="match status" value="1"/>
</dbReference>
<proteinExistence type="inferred from homology"/>
<dbReference type="PANTHER" id="PTHR42839:SF1">
    <property type="entry name" value="ISOCHORISMATE SYNTHASE MENF"/>
    <property type="match status" value="1"/>
</dbReference>
<evidence type="ECO:0000256" key="3">
    <source>
        <dbReference type="ARBA" id="ARBA00023235"/>
    </source>
</evidence>
<keyword evidence="4" id="KW-0474">Menaquinone biosynthesis</keyword>
<keyword evidence="7" id="KW-1185">Reference proteome</keyword>
<dbReference type="HAMAP" id="MF_01935">
    <property type="entry name" value="MenF"/>
    <property type="match status" value="1"/>
</dbReference>
<dbReference type="SUPFAM" id="SSF56322">
    <property type="entry name" value="ADC synthase"/>
    <property type="match status" value="1"/>
</dbReference>
<dbReference type="EC" id="5.4.4.2" evidence="4"/>
<feature type="active site" description="Proton acceptor" evidence="4">
    <location>
        <position position="218"/>
    </location>
</feature>
<dbReference type="InterPro" id="IPR015890">
    <property type="entry name" value="Chorismate_C"/>
</dbReference>
<keyword evidence="4" id="KW-0479">Metal-binding</keyword>
<dbReference type="EMBL" id="JBHUMX010000035">
    <property type="protein sequence ID" value="MFD2628964.1"/>
    <property type="molecule type" value="Genomic_DNA"/>
</dbReference>
<feature type="binding site" evidence="4">
    <location>
        <position position="311"/>
    </location>
    <ligand>
        <name>Mg(2+)</name>
        <dbReference type="ChEBI" id="CHEBI:18420"/>
    </ligand>
</feature>
<keyword evidence="3 4" id="KW-0413">Isomerase</keyword>